<feature type="region of interest" description="Disordered" evidence="1">
    <location>
        <begin position="1"/>
        <end position="38"/>
    </location>
</feature>
<dbReference type="AlphaFoldDB" id="W7RXI3"/>
<feature type="compositionally biased region" description="Polar residues" evidence="1">
    <location>
        <begin position="13"/>
        <end position="28"/>
    </location>
</feature>
<gene>
    <name evidence="2" type="ORF">P799_15550</name>
</gene>
<protein>
    <recommendedName>
        <fullName evidence="4">YfhD family protein</fullName>
    </recommendedName>
</protein>
<evidence type="ECO:0000313" key="2">
    <source>
        <dbReference type="EMBL" id="EWH31980.1"/>
    </source>
</evidence>
<comment type="caution">
    <text evidence="2">The sequence shown here is derived from an EMBL/GenBank/DDBJ whole genome shotgun (WGS) entry which is preliminary data.</text>
</comment>
<evidence type="ECO:0000256" key="1">
    <source>
        <dbReference type="SAM" id="MobiDB-lite"/>
    </source>
</evidence>
<dbReference type="InterPro" id="IPR025435">
    <property type="entry name" value="YfhD-like"/>
</dbReference>
<dbReference type="EMBL" id="AYKQ01000010">
    <property type="protein sequence ID" value="EWH31980.1"/>
    <property type="molecule type" value="Genomic_DNA"/>
</dbReference>
<evidence type="ECO:0008006" key="4">
    <source>
        <dbReference type="Google" id="ProtNLM"/>
    </source>
</evidence>
<dbReference type="HOGENOM" id="CLU_210115_0_0_9"/>
<name>W7RXI3_LYSSH</name>
<dbReference type="Proteomes" id="UP000023555">
    <property type="component" value="Unassembled WGS sequence"/>
</dbReference>
<accession>W7RXI3</accession>
<proteinExistence type="predicted"/>
<reference evidence="2 3" key="1">
    <citation type="journal article" date="2015" name="Stand. Genomic Sci.">
        <title>Genome sequence and description of the mosquitocidal and heavy metal tolerant strain Lysinibacillus sphaericus CBAM5.</title>
        <authorList>
            <person name="Pena-Montenegro T.D."/>
            <person name="Lozano L."/>
            <person name="Dussan J."/>
        </authorList>
    </citation>
    <scope>NUCLEOTIDE SEQUENCE [LARGE SCALE GENOMIC DNA]</scope>
    <source>
        <strain evidence="2">CBAM5</strain>
    </source>
</reference>
<sequence length="61" mass="6911">MKGATHMGRDNKQGQSNNKGSLPQTPKNQKIAPNKVSEEFSQEFMELINSVTQNQHNKKKK</sequence>
<evidence type="ECO:0000313" key="3">
    <source>
        <dbReference type="Proteomes" id="UP000023555"/>
    </source>
</evidence>
<organism evidence="2 3">
    <name type="scientific">Lysinibacillus sphaericus CBAM5</name>
    <dbReference type="NCBI Taxonomy" id="1400869"/>
    <lineage>
        <taxon>Bacteria</taxon>
        <taxon>Bacillati</taxon>
        <taxon>Bacillota</taxon>
        <taxon>Bacilli</taxon>
        <taxon>Bacillales</taxon>
        <taxon>Bacillaceae</taxon>
        <taxon>Lysinibacillus</taxon>
    </lineage>
</organism>
<dbReference type="Pfam" id="PF14151">
    <property type="entry name" value="YfhD"/>
    <property type="match status" value="1"/>
</dbReference>